<dbReference type="AlphaFoldDB" id="A0A1U7HFD8"/>
<dbReference type="OrthoDB" id="9830243at2"/>
<evidence type="ECO:0000313" key="3">
    <source>
        <dbReference type="Proteomes" id="UP000185984"/>
    </source>
</evidence>
<dbReference type="EMBL" id="MRCC01000021">
    <property type="protein sequence ID" value="OKH22279.1"/>
    <property type="molecule type" value="Genomic_DNA"/>
</dbReference>
<accession>A0A1U7HFD8</accession>
<name>A0A1U7HFD8_9CHRO</name>
<gene>
    <name evidence="2" type="ORF">NIES1031_20505</name>
</gene>
<evidence type="ECO:0000256" key="1">
    <source>
        <dbReference type="SAM" id="SignalP"/>
    </source>
</evidence>
<comment type="caution">
    <text evidence="2">The sequence shown here is derived from an EMBL/GenBank/DDBJ whole genome shotgun (WGS) entry which is preliminary data.</text>
</comment>
<keyword evidence="1" id="KW-0732">Signal</keyword>
<feature type="signal peptide" evidence="1">
    <location>
        <begin position="1"/>
        <end position="40"/>
    </location>
</feature>
<evidence type="ECO:0000313" key="2">
    <source>
        <dbReference type="EMBL" id="OKH22279.1"/>
    </source>
</evidence>
<sequence>MQITTAPPNTQLSKEVFMLKKFAVVLPTLAVALSPFAAFAGEVGVSNKYTDGWSYGNSHINISSYEVRKGFEASFAYADKDYSNIKFDQSGFSFEDVNATSGYLSAGTYLVENKANGYTSSHFGNTSHEHRTTAFTNF</sequence>
<protein>
    <submittedName>
        <fullName evidence="2">Uncharacterized protein</fullName>
    </submittedName>
</protein>
<proteinExistence type="predicted"/>
<reference evidence="2 3" key="1">
    <citation type="submission" date="2016-11" db="EMBL/GenBank/DDBJ databases">
        <title>Draft Genome Sequences of Nine Cyanobacterial Strains from Diverse Habitats.</title>
        <authorList>
            <person name="Zhu T."/>
            <person name="Hou S."/>
            <person name="Lu X."/>
            <person name="Hess W.R."/>
        </authorList>
    </citation>
    <scope>NUCLEOTIDE SEQUENCE [LARGE SCALE GENOMIC DNA]</scope>
    <source>
        <strain evidence="2 3">5.2 s.c.1</strain>
    </source>
</reference>
<keyword evidence="3" id="KW-1185">Reference proteome</keyword>
<organism evidence="2 3">
    <name type="scientific">Chroogloeocystis siderophila 5.2 s.c.1</name>
    <dbReference type="NCBI Taxonomy" id="247279"/>
    <lineage>
        <taxon>Bacteria</taxon>
        <taxon>Bacillati</taxon>
        <taxon>Cyanobacteriota</taxon>
        <taxon>Cyanophyceae</taxon>
        <taxon>Oscillatoriophycideae</taxon>
        <taxon>Chroococcales</taxon>
        <taxon>Chroococcaceae</taxon>
        <taxon>Chroogloeocystis</taxon>
    </lineage>
</organism>
<feature type="chain" id="PRO_5012437080" evidence="1">
    <location>
        <begin position="41"/>
        <end position="138"/>
    </location>
</feature>
<dbReference type="Proteomes" id="UP000185984">
    <property type="component" value="Unassembled WGS sequence"/>
</dbReference>
<dbReference type="RefSeq" id="WP_073551311.1">
    <property type="nucleotide sequence ID" value="NZ_CAWMVK010000014.1"/>
</dbReference>